<keyword evidence="3" id="KW-1185">Reference proteome</keyword>
<evidence type="ECO:0000256" key="1">
    <source>
        <dbReference type="SAM" id="SignalP"/>
    </source>
</evidence>
<feature type="signal peptide" evidence="1">
    <location>
        <begin position="1"/>
        <end position="25"/>
    </location>
</feature>
<evidence type="ECO:0000313" key="3">
    <source>
        <dbReference type="Proteomes" id="UP000244755"/>
    </source>
</evidence>
<evidence type="ECO:0000313" key="2">
    <source>
        <dbReference type="EMBL" id="AWB21383.1"/>
    </source>
</evidence>
<dbReference type="Gene3D" id="3.40.30.10">
    <property type="entry name" value="Glutaredoxin"/>
    <property type="match status" value="1"/>
</dbReference>
<proteinExistence type="predicted"/>
<protein>
    <recommendedName>
        <fullName evidence="4">SCO family protein</fullName>
    </recommendedName>
</protein>
<dbReference type="SUPFAM" id="SSF52833">
    <property type="entry name" value="Thioredoxin-like"/>
    <property type="match status" value="1"/>
</dbReference>
<dbReference type="OrthoDB" id="7989458at2"/>
<dbReference type="Proteomes" id="UP000244755">
    <property type="component" value="Chromosome 1"/>
</dbReference>
<dbReference type="InterPro" id="IPR036249">
    <property type="entry name" value="Thioredoxin-like_sf"/>
</dbReference>
<keyword evidence="1" id="KW-0732">Signal</keyword>
<dbReference type="RefSeq" id="WP_099953257.1">
    <property type="nucleotide sequence ID" value="NZ_CP028843.1"/>
</dbReference>
<sequence length="197" mass="20779">MRANAFIAGLCLLAAWAGTASLARAAGSDLDTLLATSKAAPRADIDGRPLLPETLRDRLAVVSFVSADCTILCVTRTMDLDALARGLPASLRGRVVFLAIGMDPAGDDAGRLRSLVRQLLGPAPQIRVLPSDAGEVKAVAEILRYPAAALPDPPPSVLLFDRRGRTAMVYGGDPLDAPRLQRDLVALDSFTEGLDRP</sequence>
<feature type="chain" id="PRO_5015331223" description="SCO family protein" evidence="1">
    <location>
        <begin position="26"/>
        <end position="197"/>
    </location>
</feature>
<accession>A0A2R4WIL1</accession>
<dbReference type="KEGG" id="mee:DA075_11030"/>
<reference evidence="2 3" key="1">
    <citation type="submission" date="2018-04" db="EMBL/GenBank/DDBJ databases">
        <title>Methylobacterium sp. PR1016A genome.</title>
        <authorList>
            <person name="Park W."/>
        </authorList>
    </citation>
    <scope>NUCLEOTIDE SEQUENCE [LARGE SCALE GENOMIC DNA]</scope>
    <source>
        <strain evidence="2 3">PR1016A</strain>
    </source>
</reference>
<dbReference type="AlphaFoldDB" id="A0A2R4WIL1"/>
<name>A0A2R4WIL1_9HYPH</name>
<gene>
    <name evidence="2" type="ORF">DA075_11030</name>
</gene>
<dbReference type="EMBL" id="CP028843">
    <property type="protein sequence ID" value="AWB21383.1"/>
    <property type="molecule type" value="Genomic_DNA"/>
</dbReference>
<evidence type="ECO:0008006" key="4">
    <source>
        <dbReference type="Google" id="ProtNLM"/>
    </source>
</evidence>
<organism evidence="2 3">
    <name type="scientific">Methylobacterium currus</name>
    <dbReference type="NCBI Taxonomy" id="2051553"/>
    <lineage>
        <taxon>Bacteria</taxon>
        <taxon>Pseudomonadati</taxon>
        <taxon>Pseudomonadota</taxon>
        <taxon>Alphaproteobacteria</taxon>
        <taxon>Hyphomicrobiales</taxon>
        <taxon>Methylobacteriaceae</taxon>
        <taxon>Methylobacterium</taxon>
    </lineage>
</organism>